<comment type="subcellular location">
    <subcellularLocation>
        <location evidence="1">Nucleus</location>
    </subcellularLocation>
</comment>
<evidence type="ECO:0000256" key="3">
    <source>
        <dbReference type="ARBA" id="ARBA00015316"/>
    </source>
</evidence>
<keyword evidence="11" id="KW-1185">Reference proteome</keyword>
<evidence type="ECO:0000256" key="2">
    <source>
        <dbReference type="ARBA" id="ARBA00005546"/>
    </source>
</evidence>
<evidence type="ECO:0000256" key="1">
    <source>
        <dbReference type="ARBA" id="ARBA00004123"/>
    </source>
</evidence>
<dbReference type="OrthoDB" id="329139at2759"/>
<evidence type="ECO:0000313" key="11">
    <source>
        <dbReference type="Proteomes" id="UP000246740"/>
    </source>
</evidence>
<evidence type="ECO:0000313" key="10">
    <source>
        <dbReference type="EMBL" id="PWZ01209.1"/>
    </source>
</evidence>
<protein>
    <recommendedName>
        <fullName evidence="4">EKC/KEOPS complex subunit CGI121</fullName>
    </recommendedName>
    <alternativeName>
        <fullName evidence="3">EKC/KEOPS complex subunit cgi121</fullName>
    </alternativeName>
</protein>
<keyword evidence="6 8" id="KW-0539">Nucleus</keyword>
<evidence type="ECO:0000256" key="4">
    <source>
        <dbReference type="ARBA" id="ARBA00016009"/>
    </source>
</evidence>
<name>A0A317XV04_9BASI</name>
<gene>
    <name evidence="10" type="ORF">BCV70DRAFT_91171</name>
</gene>
<feature type="compositionally biased region" description="Polar residues" evidence="9">
    <location>
        <begin position="177"/>
        <end position="187"/>
    </location>
</feature>
<dbReference type="STRING" id="1882483.A0A317XV04"/>
<dbReference type="SUPFAM" id="SSF143870">
    <property type="entry name" value="PF0523-like"/>
    <property type="match status" value="1"/>
</dbReference>
<evidence type="ECO:0000256" key="7">
    <source>
        <dbReference type="ARBA" id="ARBA00025043"/>
    </source>
</evidence>
<dbReference type="GO" id="GO:0002949">
    <property type="term" value="P:tRNA threonylcarbamoyladenosine modification"/>
    <property type="evidence" value="ECO:0007669"/>
    <property type="project" value="TreeGrafter"/>
</dbReference>
<accession>A0A317XV04</accession>
<dbReference type="Pfam" id="PF08617">
    <property type="entry name" value="CGI-121"/>
    <property type="match status" value="1"/>
</dbReference>
<evidence type="ECO:0000256" key="8">
    <source>
        <dbReference type="RuleBase" id="RU004398"/>
    </source>
</evidence>
<dbReference type="AlphaFoldDB" id="A0A317XV04"/>
<evidence type="ECO:0000256" key="5">
    <source>
        <dbReference type="ARBA" id="ARBA00022694"/>
    </source>
</evidence>
<dbReference type="InterPro" id="IPR013926">
    <property type="entry name" value="CGI121/TPRKB"/>
</dbReference>
<feature type="compositionally biased region" description="Low complexity" evidence="9">
    <location>
        <begin position="188"/>
        <end position="201"/>
    </location>
</feature>
<reference evidence="10 11" key="1">
    <citation type="journal article" date="2018" name="Mol. Biol. Evol.">
        <title>Broad Genomic Sampling Reveals a Smut Pathogenic Ancestry of the Fungal Clade Ustilaginomycotina.</title>
        <authorList>
            <person name="Kijpornyongpan T."/>
            <person name="Mondo S.J."/>
            <person name="Barry K."/>
            <person name="Sandor L."/>
            <person name="Lee J."/>
            <person name="Lipzen A."/>
            <person name="Pangilinan J."/>
            <person name="LaButti K."/>
            <person name="Hainaut M."/>
            <person name="Henrissat B."/>
            <person name="Grigoriev I.V."/>
            <person name="Spatafora J.W."/>
            <person name="Aime M.C."/>
        </authorList>
    </citation>
    <scope>NUCLEOTIDE SEQUENCE [LARGE SCALE GENOMIC DNA]</scope>
    <source>
        <strain evidence="10 11">MCA 3645</strain>
    </source>
</reference>
<comment type="similarity">
    <text evidence="2 8">Belongs to the CGI121/TPRKB family.</text>
</comment>
<organism evidence="10 11">
    <name type="scientific">Testicularia cyperi</name>
    <dbReference type="NCBI Taxonomy" id="1882483"/>
    <lineage>
        <taxon>Eukaryota</taxon>
        <taxon>Fungi</taxon>
        <taxon>Dikarya</taxon>
        <taxon>Basidiomycota</taxon>
        <taxon>Ustilaginomycotina</taxon>
        <taxon>Ustilaginomycetes</taxon>
        <taxon>Ustilaginales</taxon>
        <taxon>Anthracoideaceae</taxon>
        <taxon>Testicularia</taxon>
    </lineage>
</organism>
<sequence length="288" mass="30760">MESIALPATLPGPLECVHLAHFSHLDPATQSARIIERIIGASKLPTQTTAGASAEEISAADQERAKLDFAFIDATKLCSKQHILTAVTQAAIVCARSWDAEHGRFREGEGSSGGMKSRTPHSEVIYMLNPNNNVGDSLKRFGLSPKSTSLLLVKFSSRDANRAQILNSMIDVVAQTTPSQPATDANESSSASATPASAAASRHLTCPTGADPTSADIQLDIDQAIRNNAYTSPDSIHQTLSVVTDWKDLNKIYKLQIPPQLLASALPADLRKYEDIICTTVAMKLVAA</sequence>
<dbReference type="Gene3D" id="3.30.2380.10">
    <property type="entry name" value="CGI121/TPRKB"/>
    <property type="match status" value="1"/>
</dbReference>
<proteinExistence type="inferred from homology"/>
<comment type="function">
    <text evidence="7">Component of the EKC/KEOPS complex that is required for the formation of a threonylcarbamoyl group on adenosine at position 37 (t(6)A37) in tRNAs that read codons beginning with adenine. The complex is probably involved in the transfer of the threonylcarbamoyl moiety of threonylcarbamoyl-AMP (TC-AMP) to the N6 group of A37. CGI121 acts as an allosteric effector that regulates the t(6)A activity of the complex. The EKC/KEOPS complex also promotes both telomere uncapping and telomere elongation. The complex is required for efficient recruitment of transcriptional coactivators. CGI121 is not required for tRNA modification.</text>
</comment>
<dbReference type="InParanoid" id="A0A317XV04"/>
<feature type="region of interest" description="Disordered" evidence="9">
    <location>
        <begin position="177"/>
        <end position="212"/>
    </location>
</feature>
<keyword evidence="5" id="KW-0819">tRNA processing</keyword>
<dbReference type="GO" id="GO:0005634">
    <property type="term" value="C:nucleus"/>
    <property type="evidence" value="ECO:0007669"/>
    <property type="project" value="UniProtKB-SubCell"/>
</dbReference>
<evidence type="ECO:0000256" key="9">
    <source>
        <dbReference type="SAM" id="MobiDB-lite"/>
    </source>
</evidence>
<evidence type="ECO:0000256" key="6">
    <source>
        <dbReference type="ARBA" id="ARBA00023242"/>
    </source>
</evidence>
<dbReference type="PANTHER" id="PTHR15840:SF10">
    <property type="entry name" value="EKC_KEOPS COMPLEX SUBUNIT TPRKB"/>
    <property type="match status" value="1"/>
</dbReference>
<dbReference type="GO" id="GO:0000408">
    <property type="term" value="C:EKC/KEOPS complex"/>
    <property type="evidence" value="ECO:0007669"/>
    <property type="project" value="TreeGrafter"/>
</dbReference>
<dbReference type="GO" id="GO:0005829">
    <property type="term" value="C:cytosol"/>
    <property type="evidence" value="ECO:0007669"/>
    <property type="project" value="TreeGrafter"/>
</dbReference>
<dbReference type="Proteomes" id="UP000246740">
    <property type="component" value="Unassembled WGS sequence"/>
</dbReference>
<dbReference type="PANTHER" id="PTHR15840">
    <property type="entry name" value="CGI-121 FAMILY MEMBER"/>
    <property type="match status" value="1"/>
</dbReference>
<dbReference type="EMBL" id="KZ819191">
    <property type="protein sequence ID" value="PWZ01209.1"/>
    <property type="molecule type" value="Genomic_DNA"/>
</dbReference>
<dbReference type="InterPro" id="IPR036504">
    <property type="entry name" value="CGI121/TPRKB_sf"/>
</dbReference>